<sequence length="279" mass="29509">MAVIALVGTPGAPGATTTALALLRSWPLPDGQRIVLAECDPDGSAVLPGLLRGEVPADHGLSKLTASATGQALADAFWRQLLYLENDEARPEQNRMLLAGITDHADTVRLQPVWGQLSDLFQAIDPNRTTVLVDLGRAGPFGASGVLAMRADAVLLVVRGTMRGLQAAKSRVGRLRQLLDAEGRGVDALGLVLVEEGPYTRREVQSALEVPVVMTLPYVPQEAAVLSDGAPEGRKFLSGKLMRSAADGVTALRQMTAWRTARVESGVQRLLRGGVGGAR</sequence>
<organism evidence="1 2">
    <name type="scientific">Streptomyces odorifer</name>
    <dbReference type="NCBI Taxonomy" id="53450"/>
    <lineage>
        <taxon>Bacteria</taxon>
        <taxon>Bacillati</taxon>
        <taxon>Actinomycetota</taxon>
        <taxon>Actinomycetes</taxon>
        <taxon>Kitasatosporales</taxon>
        <taxon>Streptomycetaceae</taxon>
        <taxon>Streptomyces</taxon>
        <taxon>Streptomyces albidoflavus group</taxon>
    </lineage>
</organism>
<dbReference type="Proteomes" id="UP000540128">
    <property type="component" value="Unassembled WGS sequence"/>
</dbReference>
<dbReference type="AlphaFoldDB" id="A0A7Y6CDY2"/>
<evidence type="ECO:0000313" key="1">
    <source>
        <dbReference type="EMBL" id="NUV30863.1"/>
    </source>
</evidence>
<dbReference type="RefSeq" id="WP_175457133.1">
    <property type="nucleotide sequence ID" value="NZ_JAANNT010000020.1"/>
</dbReference>
<evidence type="ECO:0000313" key="2">
    <source>
        <dbReference type="Proteomes" id="UP000540128"/>
    </source>
</evidence>
<proteinExistence type="predicted"/>
<reference evidence="1 2" key="1">
    <citation type="submission" date="2020-03" db="EMBL/GenBank/DDBJ databases">
        <title>Complete genome sequence of sixteen Streptomyces strains facilitates identification of candidate genes involved in plant growth-promotion in grain legumes and cereals.</title>
        <authorList>
            <person name="Gopalakrishnan S."/>
            <person name="Thakur V."/>
            <person name="Saxena R."/>
            <person name="Vadlamudi S."/>
            <person name="Purohit S."/>
            <person name="Kumar V."/>
            <person name="Rathore A."/>
            <person name="Chitikineni A."/>
            <person name="Varshney R.K."/>
        </authorList>
    </citation>
    <scope>NUCLEOTIDE SEQUENCE [LARGE SCALE GENOMIC DNA]</scope>
    <source>
        <strain evidence="1 2">KAI-180</strain>
    </source>
</reference>
<name>A0A7Y6CDY2_9ACTN</name>
<gene>
    <name evidence="1" type="ORF">G6W59_21565</name>
</gene>
<dbReference type="Gene3D" id="3.40.50.300">
    <property type="entry name" value="P-loop containing nucleotide triphosphate hydrolases"/>
    <property type="match status" value="1"/>
</dbReference>
<comment type="caution">
    <text evidence="1">The sequence shown here is derived from an EMBL/GenBank/DDBJ whole genome shotgun (WGS) entry which is preliminary data.</text>
</comment>
<dbReference type="EMBL" id="JAANNT010000020">
    <property type="protein sequence ID" value="NUV30863.1"/>
    <property type="molecule type" value="Genomic_DNA"/>
</dbReference>
<protein>
    <submittedName>
        <fullName evidence="1">ParA family protein</fullName>
    </submittedName>
</protein>
<accession>A0A7Y6CDY2</accession>
<keyword evidence="2" id="KW-1185">Reference proteome</keyword>
<dbReference type="InterPro" id="IPR027417">
    <property type="entry name" value="P-loop_NTPase"/>
</dbReference>
<dbReference type="SUPFAM" id="SSF52540">
    <property type="entry name" value="P-loop containing nucleoside triphosphate hydrolases"/>
    <property type="match status" value="1"/>
</dbReference>